<dbReference type="SUPFAM" id="SSF56784">
    <property type="entry name" value="HAD-like"/>
    <property type="match status" value="1"/>
</dbReference>
<gene>
    <name evidence="11" type="ORF">J1C47_17560</name>
</gene>
<feature type="binding site" evidence="10">
    <location>
        <position position="15"/>
    </location>
    <ligand>
        <name>Mg(2+)</name>
        <dbReference type="ChEBI" id="CHEBI:18420"/>
    </ligand>
</feature>
<evidence type="ECO:0000256" key="8">
    <source>
        <dbReference type="ARBA" id="ARBA00022842"/>
    </source>
</evidence>
<evidence type="ECO:0000256" key="1">
    <source>
        <dbReference type="ARBA" id="ARBA00000830"/>
    </source>
</evidence>
<dbReference type="InterPro" id="IPR037512">
    <property type="entry name" value="PGPase_prok"/>
</dbReference>
<feature type="binding site" evidence="10">
    <location>
        <position position="17"/>
    </location>
    <ligand>
        <name>Mg(2+)</name>
        <dbReference type="ChEBI" id="CHEBI:18420"/>
    </ligand>
</feature>
<dbReference type="InterPro" id="IPR041492">
    <property type="entry name" value="HAD_2"/>
</dbReference>
<dbReference type="SFLD" id="SFLDG01129">
    <property type="entry name" value="C1.5:_HAD__Beta-PGM__Phosphata"/>
    <property type="match status" value="1"/>
</dbReference>
<keyword evidence="8 10" id="KW-0460">Magnesium</keyword>
<dbReference type="HAMAP" id="MF_00495">
    <property type="entry name" value="GPH_hydrolase_bact"/>
    <property type="match status" value="1"/>
</dbReference>
<dbReference type="PANTHER" id="PTHR43434">
    <property type="entry name" value="PHOSPHOGLYCOLATE PHOSPHATASE"/>
    <property type="match status" value="1"/>
</dbReference>
<sequence>MTEIASSDAPLVIFDLDGTLVDTAPDLAAALNHCLGEAGHEADMLAVVRPHAGLGARAMLDAAWRRRGLTLPEAEMTRALDRFLAHYEAHIADASLPFPDVVAAMDGLAAAGFRLAVCTNKRQALSELLLETLGLASRFAAICGADVVTQRKPHPAHVEETIARAGGSPRRALMVGDSAADIDAAHAAGIASLLVDFGYAPDAEARAKASGEIADYRDLTPDLAHRLIAAGPRG</sequence>
<name>A0ABS3J715_9HYPH</name>
<dbReference type="Pfam" id="PF13419">
    <property type="entry name" value="HAD_2"/>
    <property type="match status" value="1"/>
</dbReference>
<dbReference type="Proteomes" id="UP000664288">
    <property type="component" value="Unassembled WGS sequence"/>
</dbReference>
<dbReference type="InterPro" id="IPR006439">
    <property type="entry name" value="HAD-SF_hydro_IA"/>
</dbReference>
<comment type="catalytic activity">
    <reaction evidence="1 10">
        <text>2-phosphoglycolate + H2O = glycolate + phosphate</text>
        <dbReference type="Rhea" id="RHEA:14369"/>
        <dbReference type="ChEBI" id="CHEBI:15377"/>
        <dbReference type="ChEBI" id="CHEBI:29805"/>
        <dbReference type="ChEBI" id="CHEBI:43474"/>
        <dbReference type="ChEBI" id="CHEBI:58033"/>
        <dbReference type="EC" id="3.1.3.18"/>
    </reaction>
</comment>
<dbReference type="RefSeq" id="WP_207352082.1">
    <property type="nucleotide sequence ID" value="NZ_JAFMPY010000021.1"/>
</dbReference>
<evidence type="ECO:0000256" key="3">
    <source>
        <dbReference type="ARBA" id="ARBA00004818"/>
    </source>
</evidence>
<comment type="pathway">
    <text evidence="3 10">Organic acid metabolism; glycolate biosynthesis; glycolate from 2-phosphoglycolate: step 1/1.</text>
</comment>
<dbReference type="Gene3D" id="3.40.50.1000">
    <property type="entry name" value="HAD superfamily/HAD-like"/>
    <property type="match status" value="1"/>
</dbReference>
<feature type="binding site" evidence="10">
    <location>
        <position position="177"/>
    </location>
    <ligand>
        <name>Mg(2+)</name>
        <dbReference type="ChEBI" id="CHEBI:18420"/>
    </ligand>
</feature>
<keyword evidence="7 10" id="KW-0378">Hydrolase</keyword>
<comment type="caution">
    <text evidence="11">The sequence shown here is derived from an EMBL/GenBank/DDBJ whole genome shotgun (WGS) entry which is preliminary data.</text>
</comment>
<dbReference type="InterPro" id="IPR036412">
    <property type="entry name" value="HAD-like_sf"/>
</dbReference>
<dbReference type="EMBL" id="JAFMPY010000021">
    <property type="protein sequence ID" value="MBO0905454.1"/>
    <property type="molecule type" value="Genomic_DNA"/>
</dbReference>
<evidence type="ECO:0000256" key="2">
    <source>
        <dbReference type="ARBA" id="ARBA00001946"/>
    </source>
</evidence>
<comment type="similarity">
    <text evidence="4 10">Belongs to the HAD-like hydrolase superfamily. CbbY/CbbZ/Gph/YieH family.</text>
</comment>
<reference evidence="11 12" key="1">
    <citation type="submission" date="2021-03" db="EMBL/GenBank/DDBJ databases">
        <title>Whole genome sequence of Jiella sp. MQZ13P-4.</title>
        <authorList>
            <person name="Tuo L."/>
        </authorList>
    </citation>
    <scope>NUCLEOTIDE SEQUENCE [LARGE SCALE GENOMIC DNA]</scope>
    <source>
        <strain evidence="11 12">MQZ13P-4</strain>
    </source>
</reference>
<evidence type="ECO:0000256" key="6">
    <source>
        <dbReference type="ARBA" id="ARBA00022723"/>
    </source>
</evidence>
<keyword evidence="9 10" id="KW-0119">Carbohydrate metabolism</keyword>
<protein>
    <recommendedName>
        <fullName evidence="5 10">Phosphoglycolate phosphatase</fullName>
        <shortName evidence="10">PGP</shortName>
        <shortName evidence="10">PGPase</shortName>
        <ecNumber evidence="5 10">3.1.3.18</ecNumber>
    </recommendedName>
</protein>
<dbReference type="SFLD" id="SFLDS00003">
    <property type="entry name" value="Haloacid_Dehalogenase"/>
    <property type="match status" value="1"/>
</dbReference>
<dbReference type="InterPro" id="IPR050155">
    <property type="entry name" value="HAD-like_hydrolase_sf"/>
</dbReference>
<dbReference type="InterPro" id="IPR023214">
    <property type="entry name" value="HAD_sf"/>
</dbReference>
<keyword evidence="12" id="KW-1185">Reference proteome</keyword>
<evidence type="ECO:0000256" key="5">
    <source>
        <dbReference type="ARBA" id="ARBA00013078"/>
    </source>
</evidence>
<evidence type="ECO:0000256" key="7">
    <source>
        <dbReference type="ARBA" id="ARBA00022801"/>
    </source>
</evidence>
<accession>A0ABS3J715</accession>
<dbReference type="EC" id="3.1.3.18" evidence="5 10"/>
<organism evidence="11 12">
    <name type="scientific">Jiella sonneratiae</name>
    <dbReference type="NCBI Taxonomy" id="2816856"/>
    <lineage>
        <taxon>Bacteria</taxon>
        <taxon>Pseudomonadati</taxon>
        <taxon>Pseudomonadota</taxon>
        <taxon>Alphaproteobacteria</taxon>
        <taxon>Hyphomicrobiales</taxon>
        <taxon>Aurantimonadaceae</taxon>
        <taxon>Jiella</taxon>
    </lineage>
</organism>
<dbReference type="Gene3D" id="1.10.150.240">
    <property type="entry name" value="Putative phosphatase, domain 2"/>
    <property type="match status" value="1"/>
</dbReference>
<dbReference type="PRINTS" id="PR00413">
    <property type="entry name" value="HADHALOGNASE"/>
</dbReference>
<feature type="active site" description="Nucleophile" evidence="10">
    <location>
        <position position="15"/>
    </location>
</feature>
<evidence type="ECO:0000313" key="11">
    <source>
        <dbReference type="EMBL" id="MBO0905454.1"/>
    </source>
</evidence>
<evidence type="ECO:0000313" key="12">
    <source>
        <dbReference type="Proteomes" id="UP000664288"/>
    </source>
</evidence>
<evidence type="ECO:0000256" key="9">
    <source>
        <dbReference type="ARBA" id="ARBA00023277"/>
    </source>
</evidence>
<proteinExistence type="inferred from homology"/>
<keyword evidence="6 10" id="KW-0479">Metal-binding</keyword>
<evidence type="ECO:0000256" key="4">
    <source>
        <dbReference type="ARBA" id="ARBA00006171"/>
    </source>
</evidence>
<dbReference type="NCBIfam" id="TIGR01509">
    <property type="entry name" value="HAD-SF-IA-v3"/>
    <property type="match status" value="1"/>
</dbReference>
<comment type="cofactor">
    <cofactor evidence="2 10">
        <name>Mg(2+)</name>
        <dbReference type="ChEBI" id="CHEBI:18420"/>
    </cofactor>
</comment>
<evidence type="ECO:0000256" key="10">
    <source>
        <dbReference type="HAMAP-Rule" id="MF_00495"/>
    </source>
</evidence>
<comment type="function">
    <text evidence="10">Specifically catalyzes the dephosphorylation of 2-phosphoglycolate. Is involved in the dissimilation of the intracellular 2-phosphoglycolate formed during the DNA repair of 3'-phosphoglycolate ends, a major class of DNA lesions induced by oxidative stress.</text>
</comment>
<dbReference type="PANTHER" id="PTHR43434:SF1">
    <property type="entry name" value="PHOSPHOGLYCOLATE PHOSPHATASE"/>
    <property type="match status" value="1"/>
</dbReference>
<dbReference type="SFLD" id="SFLDG01135">
    <property type="entry name" value="C1.5.6:_HAD__Beta-PGM__Phospha"/>
    <property type="match status" value="1"/>
</dbReference>
<dbReference type="InterPro" id="IPR023198">
    <property type="entry name" value="PGP-like_dom2"/>
</dbReference>
<dbReference type="NCBIfam" id="TIGR01549">
    <property type="entry name" value="HAD-SF-IA-v1"/>
    <property type="match status" value="1"/>
</dbReference>
<dbReference type="GO" id="GO:0016787">
    <property type="term" value="F:hydrolase activity"/>
    <property type="evidence" value="ECO:0007669"/>
    <property type="project" value="UniProtKB-KW"/>
</dbReference>